<dbReference type="PaxDb" id="284590-Q6CUR5"/>
<dbReference type="SUPFAM" id="SSF117289">
    <property type="entry name" value="Nucleoporin domain"/>
    <property type="match status" value="1"/>
</dbReference>
<accession>Q6CUR5</accession>
<sequence length="440" mass="49946">MSRFGYTASKAFEITCLNESGLKSHYSSLLESCCKDKRVLKDYHATAVKDSRSVRTSLNEIIALDSHSASKYVSWSRIDGSLTVMRPPLTSDRSQDHVLIGSIKKDVHGEGKIVYSISWNPNELQFASVGNTPTVKIWNVVDDKLSVLKEFKTNFKAKNFITEYDPSGKYLVVATKTNEIYIYNAESGYESCISFSPDEKSDDAIHSLCWSNDSKQIIVAYKSGFIKLFSLQDDGLKFLCERRNDMKTITSLIMDPLGRALLVGTHNECSIYSLPDLVPLKKSIKTDNRITGIDISFDGSIISILSKALDSHDSFLSLYWYNDLSILYNTVVKNSSRSTIKWSKSCLIFYTTGALDKMTMVDLRSGRPKTMVSTDDRKRNDFVKKSTDRSSRTQRDTPQRGKRDKELRKQPYKRDADKFSEKSFGRSNTGSSFRKPNDRW</sequence>
<dbReference type="InterPro" id="IPR040132">
    <property type="entry name" value="Tex1/THOC3"/>
</dbReference>
<keyword evidence="1 4" id="KW-0853">WD repeat</keyword>
<dbReference type="STRING" id="284590.Q6CUR5"/>
<evidence type="ECO:0000256" key="2">
    <source>
        <dbReference type="ARBA" id="ARBA00022737"/>
    </source>
</evidence>
<dbReference type="SMART" id="SM00320">
    <property type="entry name" value="WD40"/>
    <property type="match status" value="3"/>
</dbReference>
<proteinExistence type="inferred from homology"/>
<keyword evidence="7" id="KW-1185">Reference proteome</keyword>
<feature type="compositionally biased region" description="Polar residues" evidence="5">
    <location>
        <begin position="425"/>
        <end position="434"/>
    </location>
</feature>
<gene>
    <name evidence="6" type="ORF">KLLA0_C02849g</name>
</gene>
<evidence type="ECO:0000256" key="3">
    <source>
        <dbReference type="ARBA" id="ARBA00046343"/>
    </source>
</evidence>
<dbReference type="OMA" id="LCERRND"/>
<reference evidence="6 7" key="1">
    <citation type="journal article" date="2004" name="Nature">
        <title>Genome evolution in yeasts.</title>
        <authorList>
            <consortium name="Genolevures"/>
            <person name="Dujon B."/>
            <person name="Sherman D."/>
            <person name="Fischer G."/>
            <person name="Durrens P."/>
            <person name="Casaregola S."/>
            <person name="Lafontaine I."/>
            <person name="de Montigny J."/>
            <person name="Marck C."/>
            <person name="Neuveglise C."/>
            <person name="Talla E."/>
            <person name="Goffard N."/>
            <person name="Frangeul L."/>
            <person name="Aigle M."/>
            <person name="Anthouard V."/>
            <person name="Babour A."/>
            <person name="Barbe V."/>
            <person name="Barnay S."/>
            <person name="Blanchin S."/>
            <person name="Beckerich J.M."/>
            <person name="Beyne E."/>
            <person name="Bleykasten C."/>
            <person name="Boisrame A."/>
            <person name="Boyer J."/>
            <person name="Cattolico L."/>
            <person name="Confanioleri F."/>
            <person name="de Daruvar A."/>
            <person name="Despons L."/>
            <person name="Fabre E."/>
            <person name="Fairhead C."/>
            <person name="Ferry-Dumazet H."/>
            <person name="Groppi A."/>
            <person name="Hantraye F."/>
            <person name="Hennequin C."/>
            <person name="Jauniaux N."/>
            <person name="Joyet P."/>
            <person name="Kachouri R."/>
            <person name="Kerrest A."/>
            <person name="Koszul R."/>
            <person name="Lemaire M."/>
            <person name="Lesur I."/>
            <person name="Ma L."/>
            <person name="Muller H."/>
            <person name="Nicaud J.M."/>
            <person name="Nikolski M."/>
            <person name="Oztas S."/>
            <person name="Ozier-Kalogeropoulos O."/>
            <person name="Pellenz S."/>
            <person name="Potier S."/>
            <person name="Richard G.F."/>
            <person name="Straub M.L."/>
            <person name="Suleau A."/>
            <person name="Swennene D."/>
            <person name="Tekaia F."/>
            <person name="Wesolowski-Louvel M."/>
            <person name="Westhof E."/>
            <person name="Wirth B."/>
            <person name="Zeniou-Meyer M."/>
            <person name="Zivanovic I."/>
            <person name="Bolotin-Fukuhara M."/>
            <person name="Thierry A."/>
            <person name="Bouchier C."/>
            <person name="Caudron B."/>
            <person name="Scarpelli C."/>
            <person name="Gaillardin C."/>
            <person name="Weissenbach J."/>
            <person name="Wincker P."/>
            <person name="Souciet J.L."/>
        </authorList>
    </citation>
    <scope>NUCLEOTIDE SEQUENCE [LARGE SCALE GENOMIC DNA]</scope>
    <source>
        <strain evidence="7">ATCC 8585 / CBS 2359 / DSM 70799 / NBRC 1267 / NRRL Y-1140 / WM37</strain>
    </source>
</reference>
<dbReference type="GO" id="GO:0006406">
    <property type="term" value="P:mRNA export from nucleus"/>
    <property type="evidence" value="ECO:0007669"/>
    <property type="project" value="InterPro"/>
</dbReference>
<name>Q6CUR5_KLULA</name>
<dbReference type="eggNOG" id="KOG4155">
    <property type="taxonomic scope" value="Eukaryota"/>
</dbReference>
<dbReference type="EMBL" id="CR382123">
    <property type="protein sequence ID" value="CAH01175.1"/>
    <property type="molecule type" value="Genomic_DNA"/>
</dbReference>
<keyword evidence="2" id="KW-0677">Repeat</keyword>
<dbReference type="PANTHER" id="PTHR22839">
    <property type="entry name" value="THO COMPLEX SUBUNIT 3 THO3"/>
    <property type="match status" value="1"/>
</dbReference>
<dbReference type="InterPro" id="IPR001680">
    <property type="entry name" value="WD40_rpt"/>
</dbReference>
<comment type="similarity">
    <text evidence="3">Belongs to the THOC3 family.</text>
</comment>
<dbReference type="Pfam" id="PF00400">
    <property type="entry name" value="WD40"/>
    <property type="match status" value="1"/>
</dbReference>
<dbReference type="GO" id="GO:0000445">
    <property type="term" value="C:THO complex part of transcription export complex"/>
    <property type="evidence" value="ECO:0007669"/>
    <property type="project" value="TreeGrafter"/>
</dbReference>
<dbReference type="InterPro" id="IPR015943">
    <property type="entry name" value="WD40/YVTN_repeat-like_dom_sf"/>
</dbReference>
<dbReference type="FunCoup" id="Q6CUR5">
    <property type="interactions" value="798"/>
</dbReference>
<evidence type="ECO:0000313" key="6">
    <source>
        <dbReference type="EMBL" id="CAH01175.1"/>
    </source>
</evidence>
<evidence type="ECO:0000256" key="1">
    <source>
        <dbReference type="ARBA" id="ARBA00022574"/>
    </source>
</evidence>
<protein>
    <submittedName>
        <fullName evidence="6">KLLA0C02849p</fullName>
    </submittedName>
</protein>
<dbReference type="Gene3D" id="2.130.10.10">
    <property type="entry name" value="YVTN repeat-like/Quinoprotein amine dehydrogenase"/>
    <property type="match status" value="2"/>
</dbReference>
<evidence type="ECO:0000256" key="4">
    <source>
        <dbReference type="PROSITE-ProRule" id="PRU00221"/>
    </source>
</evidence>
<dbReference type="PROSITE" id="PS50082">
    <property type="entry name" value="WD_REPEATS_2"/>
    <property type="match status" value="1"/>
</dbReference>
<evidence type="ECO:0000256" key="5">
    <source>
        <dbReference type="SAM" id="MobiDB-lite"/>
    </source>
</evidence>
<organism evidence="6 7">
    <name type="scientific">Kluyveromyces lactis (strain ATCC 8585 / CBS 2359 / DSM 70799 / NBRC 1267 / NRRL Y-1140 / WM37)</name>
    <name type="common">Yeast</name>
    <name type="synonym">Candida sphaerica</name>
    <dbReference type="NCBI Taxonomy" id="284590"/>
    <lineage>
        <taxon>Eukaryota</taxon>
        <taxon>Fungi</taxon>
        <taxon>Dikarya</taxon>
        <taxon>Ascomycota</taxon>
        <taxon>Saccharomycotina</taxon>
        <taxon>Saccharomycetes</taxon>
        <taxon>Saccharomycetales</taxon>
        <taxon>Saccharomycetaceae</taxon>
        <taxon>Kluyveromyces</taxon>
    </lineage>
</organism>
<dbReference type="KEGG" id="kla:KLLA0_C02849g"/>
<feature type="region of interest" description="Disordered" evidence="5">
    <location>
        <begin position="368"/>
        <end position="440"/>
    </location>
</feature>
<feature type="compositionally biased region" description="Basic and acidic residues" evidence="5">
    <location>
        <begin position="374"/>
        <end position="424"/>
    </location>
</feature>
<evidence type="ECO:0000313" key="7">
    <source>
        <dbReference type="Proteomes" id="UP000000598"/>
    </source>
</evidence>
<dbReference type="Proteomes" id="UP000000598">
    <property type="component" value="Chromosome C"/>
</dbReference>
<dbReference type="HOGENOM" id="CLU_622653_0_0_1"/>
<dbReference type="InParanoid" id="Q6CUR5"/>
<feature type="repeat" description="WD" evidence="4">
    <location>
        <begin position="107"/>
        <end position="140"/>
    </location>
</feature>
<dbReference type="AlphaFoldDB" id="Q6CUR5"/>
<dbReference type="PANTHER" id="PTHR22839:SF0">
    <property type="entry name" value="THO COMPLEX SUBUNIT 3"/>
    <property type="match status" value="1"/>
</dbReference>